<dbReference type="InterPro" id="IPR006076">
    <property type="entry name" value="FAD-dep_OxRdtase"/>
</dbReference>
<organism evidence="2">
    <name type="scientific">marine sediment metagenome</name>
    <dbReference type="NCBI Taxonomy" id="412755"/>
    <lineage>
        <taxon>unclassified sequences</taxon>
        <taxon>metagenomes</taxon>
        <taxon>ecological metagenomes</taxon>
    </lineage>
</organism>
<evidence type="ECO:0000313" key="2">
    <source>
        <dbReference type="EMBL" id="GAG37200.1"/>
    </source>
</evidence>
<proteinExistence type="predicted"/>
<feature type="non-terminal residue" evidence="2">
    <location>
        <position position="1"/>
    </location>
</feature>
<dbReference type="AlphaFoldDB" id="X0X2E9"/>
<dbReference type="SUPFAM" id="SSF51905">
    <property type="entry name" value="FAD/NAD(P)-binding domain"/>
    <property type="match status" value="1"/>
</dbReference>
<dbReference type="PANTHER" id="PTHR13847">
    <property type="entry name" value="SARCOSINE DEHYDROGENASE-RELATED"/>
    <property type="match status" value="1"/>
</dbReference>
<comment type="caution">
    <text evidence="2">The sequence shown here is derived from an EMBL/GenBank/DDBJ whole genome shotgun (WGS) entry which is preliminary data.</text>
</comment>
<dbReference type="GO" id="GO:0005737">
    <property type="term" value="C:cytoplasm"/>
    <property type="evidence" value="ECO:0007669"/>
    <property type="project" value="TreeGrafter"/>
</dbReference>
<name>X0X2E9_9ZZZZ</name>
<dbReference type="InterPro" id="IPR036188">
    <property type="entry name" value="FAD/NAD-bd_sf"/>
</dbReference>
<feature type="domain" description="FAD dependent oxidoreductase" evidence="1">
    <location>
        <begin position="52"/>
        <end position="237"/>
    </location>
</feature>
<sequence length="242" mass="27034">GFMKTVFSASPQAKRLRPPDLYEYSIDNFWFKAAGLEDQKINQPLRGNHTADVVIIGGGYTGLSSAYNIQRKFPEKKIVLLEGACCGYGASGRNGGFCISTDLIHDYSIRDPQLLQDQIDVSFYGLKQIKQVIADHRVDCDFRENGMLDLAFSENQARQLEKYHEDLKSIGLESTFLDGKEIEAEIKSPRVIAGQKMPYGAVINPAKLAREMKRVVEELGVEVRERTVVTCITPGKVNLVDT</sequence>
<dbReference type="EMBL" id="BARS01048505">
    <property type="protein sequence ID" value="GAG37200.1"/>
    <property type="molecule type" value="Genomic_DNA"/>
</dbReference>
<gene>
    <name evidence="2" type="ORF">S01H1_72683</name>
</gene>
<dbReference type="Gene3D" id="3.50.50.60">
    <property type="entry name" value="FAD/NAD(P)-binding domain"/>
    <property type="match status" value="1"/>
</dbReference>
<feature type="non-terminal residue" evidence="2">
    <location>
        <position position="242"/>
    </location>
</feature>
<dbReference type="Pfam" id="PF01266">
    <property type="entry name" value="DAO"/>
    <property type="match status" value="1"/>
</dbReference>
<protein>
    <recommendedName>
        <fullName evidence="1">FAD dependent oxidoreductase domain-containing protein</fullName>
    </recommendedName>
</protein>
<accession>X0X2E9</accession>
<reference evidence="2" key="1">
    <citation type="journal article" date="2014" name="Front. Microbiol.">
        <title>High frequency of phylogenetically diverse reductive dehalogenase-homologous genes in deep subseafloor sedimentary metagenomes.</title>
        <authorList>
            <person name="Kawai M."/>
            <person name="Futagami T."/>
            <person name="Toyoda A."/>
            <person name="Takaki Y."/>
            <person name="Nishi S."/>
            <person name="Hori S."/>
            <person name="Arai W."/>
            <person name="Tsubouchi T."/>
            <person name="Morono Y."/>
            <person name="Uchiyama I."/>
            <person name="Ito T."/>
            <person name="Fujiyama A."/>
            <person name="Inagaki F."/>
            <person name="Takami H."/>
        </authorList>
    </citation>
    <scope>NUCLEOTIDE SEQUENCE</scope>
    <source>
        <strain evidence="2">Expedition CK06-06</strain>
    </source>
</reference>
<dbReference type="PANTHER" id="PTHR13847:SF285">
    <property type="entry name" value="FAD DEPENDENT OXIDOREDUCTASE DOMAIN-CONTAINING PROTEIN"/>
    <property type="match status" value="1"/>
</dbReference>
<evidence type="ECO:0000259" key="1">
    <source>
        <dbReference type="Pfam" id="PF01266"/>
    </source>
</evidence>